<dbReference type="EMBL" id="BRYA01000639">
    <property type="protein sequence ID" value="GMI27143.1"/>
    <property type="molecule type" value="Genomic_DNA"/>
</dbReference>
<dbReference type="InterPro" id="IPR015422">
    <property type="entry name" value="PyrdxlP-dep_Trfase_small"/>
</dbReference>
<dbReference type="InterPro" id="IPR000277">
    <property type="entry name" value="Cys/Met-Metab_PyrdxlP-dep_enz"/>
</dbReference>
<dbReference type="GO" id="GO:0030170">
    <property type="term" value="F:pyridoxal phosphate binding"/>
    <property type="evidence" value="ECO:0007669"/>
    <property type="project" value="InterPro"/>
</dbReference>
<evidence type="ECO:0008006" key="5">
    <source>
        <dbReference type="Google" id="ProtNLM"/>
    </source>
</evidence>
<dbReference type="InterPro" id="IPR015424">
    <property type="entry name" value="PyrdxlP-dep_Trfase"/>
</dbReference>
<dbReference type="GO" id="GO:0019346">
    <property type="term" value="P:transsulfuration"/>
    <property type="evidence" value="ECO:0007669"/>
    <property type="project" value="InterPro"/>
</dbReference>
<dbReference type="Gene3D" id="3.90.1150.10">
    <property type="entry name" value="Aspartate Aminotransferase, domain 1"/>
    <property type="match status" value="1"/>
</dbReference>
<dbReference type="GO" id="GO:0003962">
    <property type="term" value="F:cystathionine gamma-synthase activity"/>
    <property type="evidence" value="ECO:0007669"/>
    <property type="project" value="TreeGrafter"/>
</dbReference>
<dbReference type="PANTHER" id="PTHR42699:SF1">
    <property type="entry name" value="CYSTATHIONINE GAMMA-SYNTHASE-RELATED"/>
    <property type="match status" value="1"/>
</dbReference>
<dbReference type="InterPro" id="IPR051750">
    <property type="entry name" value="Trans-sulfuration_enzymes"/>
</dbReference>
<evidence type="ECO:0000256" key="2">
    <source>
        <dbReference type="ARBA" id="ARBA00022898"/>
    </source>
</evidence>
<comment type="caution">
    <text evidence="3">The sequence shown here is derived from an EMBL/GenBank/DDBJ whole genome shotgun (WGS) entry which is preliminary data.</text>
</comment>
<gene>
    <name evidence="3" type="ORF">TrCOL_g7327</name>
</gene>
<organism evidence="3 4">
    <name type="scientific">Triparma columacea</name>
    <dbReference type="NCBI Taxonomy" id="722753"/>
    <lineage>
        <taxon>Eukaryota</taxon>
        <taxon>Sar</taxon>
        <taxon>Stramenopiles</taxon>
        <taxon>Ochrophyta</taxon>
        <taxon>Bolidophyceae</taxon>
        <taxon>Parmales</taxon>
        <taxon>Triparmaceae</taxon>
        <taxon>Triparma</taxon>
    </lineage>
</organism>
<dbReference type="OrthoDB" id="10047078at2759"/>
<dbReference type="SUPFAM" id="SSF53383">
    <property type="entry name" value="PLP-dependent transferases"/>
    <property type="match status" value="1"/>
</dbReference>
<dbReference type="AlphaFoldDB" id="A0A9W7L308"/>
<sequence length="705" mass="76942">MVESPPLGTPLPLDEHACSVSMPQWSHVIGYEEGEEEVSKALACGYPRFVYHPYILTLMDHAIEVYCKKEGNEKVGEHTVDCILMPSLRAANRCRDFIVKAALSSTDELISPDNSLDVPDLCSPVDLTTQAHRRVKTMDLEVEGIHAVVFPATTGVAIEAKSYWQHTGEIVTSRRASAALQRLGVPFDRITPKFCSSASESDSDSFHDGHHCLHQSFPPASSVSPSPPNPLDTLVGRLSDITAQPQDNIYLAPSGMQAIHSALRLSRRLRHEEHRGPGSAVVYGFPYLDTLKMCGRKELCDGVEFFGFGDERDLNTLKFLLSSRAKSSPNKKDPGITCLITEFPSNPLLNIPDLMKLRALADEYNFLIIVDDTIGNFANLDLLKDGCADVICTSLTKIFNGRGDAIAGSLIIGSAGKKSAQLKRIMQGFNEGSNHGDLYVQDADAVSKNSVDFVSRSSRINATAERLAEWLRGRDEVDVIYYPKFQSQGDLYERFMVKGEERRDGHVGGYGGLFSIVLKDDVCERTFYDTLEVCKGPSLGTNFTLACPYTLLAHYHELDFARAYGVQPNLIRVSVGLEEYEDIKVAFEGAFEVCRRVKEEAEEAREGLGRLGGLGGEAGRRAFGTVARGGTGMEGLRMQRWGMGEVRRGGGIGGRPRFASSGGGSGEGMEVQPLVGRKVLRGGWRRGGPRRLGMLGVGLGIIGGG</sequence>
<protein>
    <recommendedName>
        <fullName evidence="5">Cystathionine gamma-synthase</fullName>
    </recommendedName>
</protein>
<keyword evidence="4" id="KW-1185">Reference proteome</keyword>
<dbReference type="Proteomes" id="UP001165065">
    <property type="component" value="Unassembled WGS sequence"/>
</dbReference>
<dbReference type="InterPro" id="IPR015421">
    <property type="entry name" value="PyrdxlP-dep_Trfase_major"/>
</dbReference>
<dbReference type="Pfam" id="PF01053">
    <property type="entry name" value="Cys_Met_Meta_PP"/>
    <property type="match status" value="1"/>
</dbReference>
<evidence type="ECO:0000313" key="3">
    <source>
        <dbReference type="EMBL" id="GMI27143.1"/>
    </source>
</evidence>
<comment type="cofactor">
    <cofactor evidence="1">
        <name>pyridoxal 5'-phosphate</name>
        <dbReference type="ChEBI" id="CHEBI:597326"/>
    </cofactor>
</comment>
<dbReference type="Gene3D" id="3.40.640.10">
    <property type="entry name" value="Type I PLP-dependent aspartate aminotransferase-like (Major domain)"/>
    <property type="match status" value="1"/>
</dbReference>
<evidence type="ECO:0000256" key="1">
    <source>
        <dbReference type="ARBA" id="ARBA00001933"/>
    </source>
</evidence>
<keyword evidence="2" id="KW-0663">Pyridoxal phosphate</keyword>
<reference evidence="4" key="1">
    <citation type="journal article" date="2023" name="Commun. Biol.">
        <title>Genome analysis of Parmales, the sister group of diatoms, reveals the evolutionary specialization of diatoms from phago-mixotrophs to photoautotrophs.</title>
        <authorList>
            <person name="Ban H."/>
            <person name="Sato S."/>
            <person name="Yoshikawa S."/>
            <person name="Yamada K."/>
            <person name="Nakamura Y."/>
            <person name="Ichinomiya M."/>
            <person name="Sato N."/>
            <person name="Blanc-Mathieu R."/>
            <person name="Endo H."/>
            <person name="Kuwata A."/>
            <person name="Ogata H."/>
        </authorList>
    </citation>
    <scope>NUCLEOTIDE SEQUENCE [LARGE SCALE GENOMIC DNA]</scope>
</reference>
<accession>A0A9W7L308</accession>
<proteinExistence type="predicted"/>
<evidence type="ECO:0000313" key="4">
    <source>
        <dbReference type="Proteomes" id="UP001165065"/>
    </source>
</evidence>
<dbReference type="PANTHER" id="PTHR42699">
    <property type="match status" value="1"/>
</dbReference>
<name>A0A9W7L308_9STRA</name>